<dbReference type="AlphaFoldDB" id="A0AA38IMG7"/>
<keyword evidence="1" id="KW-0732">Signal</keyword>
<sequence>MLKHVTCYVLLSLFQGYLFTSREDIIAEFQPLLTERANNFTIEFNTASTDYPEVVDKIKNETWTAVAALNNQIATLKTTISTDIAAATESDVINCLSGQQTAANELSSDAINSTCWVGVTYPDLESARDALGILAQIPNNTIDACASLNPLPSQDQQFVNCISHKILDLDLMNDVLVGNFTEVKEQTLNSSTACLAEQTGVLSQQINDINFQVTLCMS</sequence>
<evidence type="ECO:0000256" key="1">
    <source>
        <dbReference type="SAM" id="SignalP"/>
    </source>
</evidence>
<keyword evidence="3" id="KW-1185">Reference proteome</keyword>
<feature type="chain" id="PRO_5041429595" description="Protein TsetseEP domain-containing protein" evidence="1">
    <location>
        <begin position="23"/>
        <end position="218"/>
    </location>
</feature>
<dbReference type="EMBL" id="JALNTZ010000003">
    <property type="protein sequence ID" value="KAJ3657873.1"/>
    <property type="molecule type" value="Genomic_DNA"/>
</dbReference>
<name>A0AA38IMG7_9CUCU</name>
<accession>A0AA38IMG7</accession>
<protein>
    <recommendedName>
        <fullName evidence="4">Protein TsetseEP domain-containing protein</fullName>
    </recommendedName>
</protein>
<comment type="caution">
    <text evidence="2">The sequence shown here is derived from an EMBL/GenBank/DDBJ whole genome shotgun (WGS) entry which is preliminary data.</text>
</comment>
<evidence type="ECO:0000313" key="2">
    <source>
        <dbReference type="EMBL" id="KAJ3657873.1"/>
    </source>
</evidence>
<dbReference type="Proteomes" id="UP001168821">
    <property type="component" value="Unassembled WGS sequence"/>
</dbReference>
<evidence type="ECO:0000313" key="3">
    <source>
        <dbReference type="Proteomes" id="UP001168821"/>
    </source>
</evidence>
<proteinExistence type="predicted"/>
<evidence type="ECO:0008006" key="4">
    <source>
        <dbReference type="Google" id="ProtNLM"/>
    </source>
</evidence>
<organism evidence="2 3">
    <name type="scientific">Zophobas morio</name>
    <dbReference type="NCBI Taxonomy" id="2755281"/>
    <lineage>
        <taxon>Eukaryota</taxon>
        <taxon>Metazoa</taxon>
        <taxon>Ecdysozoa</taxon>
        <taxon>Arthropoda</taxon>
        <taxon>Hexapoda</taxon>
        <taxon>Insecta</taxon>
        <taxon>Pterygota</taxon>
        <taxon>Neoptera</taxon>
        <taxon>Endopterygota</taxon>
        <taxon>Coleoptera</taxon>
        <taxon>Polyphaga</taxon>
        <taxon>Cucujiformia</taxon>
        <taxon>Tenebrionidae</taxon>
        <taxon>Zophobas</taxon>
    </lineage>
</organism>
<gene>
    <name evidence="2" type="ORF">Zmor_009649</name>
</gene>
<reference evidence="2" key="1">
    <citation type="journal article" date="2023" name="G3 (Bethesda)">
        <title>Whole genome assemblies of Zophobas morio and Tenebrio molitor.</title>
        <authorList>
            <person name="Kaur S."/>
            <person name="Stinson S.A."/>
            <person name="diCenzo G.C."/>
        </authorList>
    </citation>
    <scope>NUCLEOTIDE SEQUENCE</scope>
    <source>
        <strain evidence="2">QUZm001</strain>
    </source>
</reference>
<feature type="signal peptide" evidence="1">
    <location>
        <begin position="1"/>
        <end position="22"/>
    </location>
</feature>